<organism evidence="2 3">
    <name type="scientific">Pseudolysinimonas kribbensis</name>
    <dbReference type="NCBI Taxonomy" id="433641"/>
    <lineage>
        <taxon>Bacteria</taxon>
        <taxon>Bacillati</taxon>
        <taxon>Actinomycetota</taxon>
        <taxon>Actinomycetes</taxon>
        <taxon>Micrococcales</taxon>
        <taxon>Microbacteriaceae</taxon>
        <taxon>Pseudolysinimonas</taxon>
    </lineage>
</organism>
<dbReference type="Proteomes" id="UP001157034">
    <property type="component" value="Unassembled WGS sequence"/>
</dbReference>
<feature type="compositionally biased region" description="Basic and acidic residues" evidence="1">
    <location>
        <begin position="645"/>
        <end position="660"/>
    </location>
</feature>
<feature type="compositionally biased region" description="Basic residues" evidence="1">
    <location>
        <begin position="672"/>
        <end position="681"/>
    </location>
</feature>
<accession>A0ABQ6K6S5</accession>
<feature type="region of interest" description="Disordered" evidence="1">
    <location>
        <begin position="594"/>
        <end position="621"/>
    </location>
</feature>
<reference evidence="3" key="1">
    <citation type="journal article" date="2019" name="Int. J. Syst. Evol. Microbiol.">
        <title>The Global Catalogue of Microorganisms (GCM) 10K type strain sequencing project: providing services to taxonomists for standard genome sequencing and annotation.</title>
        <authorList>
            <consortium name="The Broad Institute Genomics Platform"/>
            <consortium name="The Broad Institute Genome Sequencing Center for Infectious Disease"/>
            <person name="Wu L."/>
            <person name="Ma J."/>
        </authorList>
    </citation>
    <scope>NUCLEOTIDE SEQUENCE [LARGE SCALE GENOMIC DNA]</scope>
    <source>
        <strain evidence="3">NBRC 108894</strain>
    </source>
</reference>
<evidence type="ECO:0000313" key="3">
    <source>
        <dbReference type="Proteomes" id="UP001157034"/>
    </source>
</evidence>
<comment type="caution">
    <text evidence="2">The sequence shown here is derived from an EMBL/GenBank/DDBJ whole genome shotgun (WGS) entry which is preliminary data.</text>
</comment>
<protein>
    <submittedName>
        <fullName evidence="2">Uncharacterized protein</fullName>
    </submittedName>
</protein>
<feature type="region of interest" description="Disordered" evidence="1">
    <location>
        <begin position="752"/>
        <end position="786"/>
    </location>
</feature>
<gene>
    <name evidence="2" type="ORF">GCM10025881_29130</name>
</gene>
<proteinExistence type="predicted"/>
<evidence type="ECO:0000256" key="1">
    <source>
        <dbReference type="SAM" id="MobiDB-lite"/>
    </source>
</evidence>
<dbReference type="EMBL" id="BSVB01000001">
    <property type="protein sequence ID" value="GMA96089.1"/>
    <property type="molecule type" value="Genomic_DNA"/>
</dbReference>
<evidence type="ECO:0000313" key="2">
    <source>
        <dbReference type="EMBL" id="GMA96089.1"/>
    </source>
</evidence>
<dbReference type="Gene3D" id="2.60.40.740">
    <property type="match status" value="1"/>
</dbReference>
<feature type="compositionally biased region" description="Basic residues" evidence="1">
    <location>
        <begin position="771"/>
        <end position="781"/>
    </location>
</feature>
<keyword evidence="3" id="KW-1185">Reference proteome</keyword>
<dbReference type="RefSeq" id="WP_284254734.1">
    <property type="nucleotide sequence ID" value="NZ_BSVB01000001.1"/>
</dbReference>
<sequence length="801" mass="85916">MSPSPFGPEMSGPRRRRRRVAKGVLVALVSLAMVAIGVTLPSQAASAAGTASVSISPATTTVAAGASTTMTLSISCSVTGGCADTTLTFPVTSYTDLTGATVNDSTRFGVLSCTGWTRTVTATVVTYTYTGGTPAGTLATGTQQCTFVYGTKNYTTPNGQAFSVVPTINGSNFTSSTGDAATITTTAAPSVTFTKTTTLVNSNVGQGGQFVYDLHFNCTANNLTGAIGTSSFTVVDPLPANFTYQSYETWYNANNGNYGVGVFPGTITFDAESNTLTYSDPDGTICAGANNSPGRDIRITGTASTAGVPDGIGETISNTATATFDYLDGTSGSIPASTASNVVAVVPTPFEVKGSTSQALGNLGEYRYPPNNGAYRYTYPGDWNGSGQSAQYTIYLTTNGTQAGASFAVQDPLPCATNNASPGTSANPNYASNAPGTLCTDPAFIPTVITATGFTPTVSDEVTVIHADGSTASIAYTSGTGWVIPAAPAVSEIDFPAFAEEGQNSAARMQLTILGYAAADLAVPSIMTNTATANAYLVGSDEPLAPQETASAILMVAPADEPSGTVVQPGIWPRYSGGDLHRDRLDRRIRGQRPAVQLHRDRRRSVPSDLSVLPRSGGRDGDIRHVRDIRLHAAELRAAQHAGRRLGDDRHDRRDRDGRLQRHRTPAAAVGHPRRHHHRPGRLPIRREQPARRPRGRMRRQLPERHHDRIRCTHHRVQRPRWRVDTVERHQRRPEHHQRTGRDELLRRVAEHHRRPDQPRLLGGQISAGQPRRRSGHRRWRRQCEPGWRHRRVQGDVHQYG</sequence>
<feature type="region of interest" description="Disordered" evidence="1">
    <location>
        <begin position="640"/>
        <end position="709"/>
    </location>
</feature>
<name>A0ABQ6K6S5_9MICO</name>